<feature type="region of interest" description="Disordered" evidence="1">
    <location>
        <begin position="480"/>
        <end position="556"/>
    </location>
</feature>
<sequence>MPYRPMPSKRGGSWTKVVIFISLYVMLFQSLIEWVVVLYLYANKHVDSKMSPSLILALIASLFTVPLVVLHSLLGWHYNKIIGYESQKTMLHTVCTYILRLTVLIWLGASVAGLVVVSQQAFCLPETAAGGFWKTGISCALHRAVVIVSILSFLTVCLYFCSRELCERPYDISLLGIYNQRPSREGSIVSASTLNSEKKLKRDLLCCQHPDITNGRTPYVTSSDNSDVSHFAPSIRQPSPVQPTSFLHFGADPVTEAEYLSGTTATPGTQRDQYFPNISRTPSVATTHITHQAPGQILPELPAGPSMQWEAAHQRDKSSTSSLRRFLPKSIPASQPLSADPQIRALAEERAHADLEKQEAPQEPTVEEQSPSEPLTQSPLPSPKDCRPAPPSQSTQAVPIPSLPRSTTTNSADAPEVVTPGPLKIRRSSTTAATSLSHHTNPATNSWAALLDPAQPRPMRMSTMRIPRRQSQFDPVYTPRYTQSQRFPGGRNRSSRHLRRNDVEFWQHQGPRRPRSSTFGNIRIVSPGHLDCIRESGTSLDELPPSADRGVGSSRG</sequence>
<feature type="transmembrane region" description="Helical" evidence="2">
    <location>
        <begin position="97"/>
        <end position="120"/>
    </location>
</feature>
<comment type="caution">
    <text evidence="3">The sequence shown here is derived from an EMBL/GenBank/DDBJ whole genome shotgun (WGS) entry which is preliminary data.</text>
</comment>
<keyword evidence="2" id="KW-1133">Transmembrane helix</keyword>
<organism evidence="3 4">
    <name type="scientific">Aspergillus granulosus</name>
    <dbReference type="NCBI Taxonomy" id="176169"/>
    <lineage>
        <taxon>Eukaryota</taxon>
        <taxon>Fungi</taxon>
        <taxon>Dikarya</taxon>
        <taxon>Ascomycota</taxon>
        <taxon>Pezizomycotina</taxon>
        <taxon>Eurotiomycetes</taxon>
        <taxon>Eurotiomycetidae</taxon>
        <taxon>Eurotiales</taxon>
        <taxon>Aspergillaceae</taxon>
        <taxon>Aspergillus</taxon>
        <taxon>Aspergillus subgen. Nidulantes</taxon>
    </lineage>
</organism>
<keyword evidence="2" id="KW-0812">Transmembrane</keyword>
<evidence type="ECO:0000256" key="2">
    <source>
        <dbReference type="SAM" id="Phobius"/>
    </source>
</evidence>
<gene>
    <name evidence="3" type="ORF">BJX63DRAFT_434480</name>
</gene>
<keyword evidence="4" id="KW-1185">Reference proteome</keyword>
<name>A0ABR4H446_9EURO</name>
<feature type="compositionally biased region" description="Polar residues" evidence="1">
    <location>
        <begin position="367"/>
        <end position="379"/>
    </location>
</feature>
<evidence type="ECO:0000256" key="1">
    <source>
        <dbReference type="SAM" id="MobiDB-lite"/>
    </source>
</evidence>
<proteinExistence type="predicted"/>
<dbReference type="Proteomes" id="UP001610334">
    <property type="component" value="Unassembled WGS sequence"/>
</dbReference>
<feature type="region of interest" description="Disordered" evidence="1">
    <location>
        <begin position="296"/>
        <end position="323"/>
    </location>
</feature>
<keyword evidence="2" id="KW-0472">Membrane</keyword>
<feature type="compositionally biased region" description="Low complexity" evidence="1">
    <location>
        <begin position="428"/>
        <end position="440"/>
    </location>
</feature>
<accession>A0ABR4H446</accession>
<reference evidence="3 4" key="1">
    <citation type="submission" date="2024-07" db="EMBL/GenBank/DDBJ databases">
        <title>Section-level genome sequencing and comparative genomics of Aspergillus sections Usti and Cavernicolus.</title>
        <authorList>
            <consortium name="Lawrence Berkeley National Laboratory"/>
            <person name="Nybo J.L."/>
            <person name="Vesth T.C."/>
            <person name="Theobald S."/>
            <person name="Frisvad J.C."/>
            <person name="Larsen T.O."/>
            <person name="Kjaerboelling I."/>
            <person name="Rothschild-Mancinelli K."/>
            <person name="Lyhne E.K."/>
            <person name="Kogle M.E."/>
            <person name="Barry K."/>
            <person name="Clum A."/>
            <person name="Na H."/>
            <person name="Ledsgaard L."/>
            <person name="Lin J."/>
            <person name="Lipzen A."/>
            <person name="Kuo A."/>
            <person name="Riley R."/>
            <person name="Mondo S."/>
            <person name="Labutti K."/>
            <person name="Haridas S."/>
            <person name="Pangalinan J."/>
            <person name="Salamov A.A."/>
            <person name="Simmons B.A."/>
            <person name="Magnuson J.K."/>
            <person name="Chen J."/>
            <person name="Drula E."/>
            <person name="Henrissat B."/>
            <person name="Wiebenga A."/>
            <person name="Lubbers R.J."/>
            <person name="Gomes A.C."/>
            <person name="Makela M.R."/>
            <person name="Stajich J."/>
            <person name="Grigoriev I.V."/>
            <person name="Mortensen U.H."/>
            <person name="De Vries R.P."/>
            <person name="Baker S.E."/>
            <person name="Andersen M.R."/>
        </authorList>
    </citation>
    <scope>NUCLEOTIDE SEQUENCE [LARGE SCALE GENOMIC DNA]</scope>
    <source>
        <strain evidence="3 4">CBS 588.65</strain>
    </source>
</reference>
<protein>
    <submittedName>
        <fullName evidence="3">Uncharacterized protein</fullName>
    </submittedName>
</protein>
<feature type="transmembrane region" description="Helical" evidence="2">
    <location>
        <begin position="54"/>
        <end position="76"/>
    </location>
</feature>
<dbReference type="EMBL" id="JBFXLT010000075">
    <property type="protein sequence ID" value="KAL2810197.1"/>
    <property type="molecule type" value="Genomic_DNA"/>
</dbReference>
<feature type="transmembrane region" description="Helical" evidence="2">
    <location>
        <begin position="140"/>
        <end position="161"/>
    </location>
</feature>
<evidence type="ECO:0000313" key="4">
    <source>
        <dbReference type="Proteomes" id="UP001610334"/>
    </source>
</evidence>
<feature type="transmembrane region" description="Helical" evidence="2">
    <location>
        <begin position="21"/>
        <end position="42"/>
    </location>
</feature>
<evidence type="ECO:0000313" key="3">
    <source>
        <dbReference type="EMBL" id="KAL2810197.1"/>
    </source>
</evidence>
<feature type="region of interest" description="Disordered" evidence="1">
    <location>
        <begin position="353"/>
        <end position="451"/>
    </location>
</feature>